<comment type="cofactor">
    <cofactor evidence="1">
        <name>pyridoxal 5'-phosphate</name>
        <dbReference type="ChEBI" id="CHEBI:597326"/>
    </cofactor>
</comment>
<name>A0A644X0B6_9ZZZZ</name>
<keyword evidence="3" id="KW-0663">Pyridoxal phosphate</keyword>
<proteinExistence type="inferred from homology"/>
<evidence type="ECO:0000256" key="1">
    <source>
        <dbReference type="ARBA" id="ARBA00001933"/>
    </source>
</evidence>
<sequence length="394" mass="46283">MKHNFDEENNRLNTYCTQWDYIQDRFNKKDLIPFSISDTDFKVPLPVYKKLNKVLEHQIYGYSRWNHDDFKGAIANHYIKKFNCDVNLDWILYSPSVMYSVAVLIRMLCKEGEKIATFNPMYDAFFNVIEENKRTLVKIQLYNDNGNFYFSIDEFEDKIKTCKVLLLCSPHNPTGRVWKENELSIIINLCKKYNVKIISDEIHSDIVFKGNKHTPIISYLNEYNDIYLVSSGSKTFNYPGLIGSYAIIPDKKVYEQFIKQTRSKDFLNSVSILGMYATMISYNECDYYVKDLIEYVDKNMEYVKNFIEENFKDIVFTKPEGTYLAWIDCRKVPFSSDEIQEALVNVGGVGIMKGEVYGGEKYLRLNCGCTLSKLKIGMERFKKSFDYLYNSYKQ</sequence>
<keyword evidence="4" id="KW-0456">Lyase</keyword>
<dbReference type="GO" id="GO:0030170">
    <property type="term" value="F:pyridoxal phosphate binding"/>
    <property type="evidence" value="ECO:0007669"/>
    <property type="project" value="InterPro"/>
</dbReference>
<dbReference type="InterPro" id="IPR015422">
    <property type="entry name" value="PyrdxlP-dep_Trfase_small"/>
</dbReference>
<evidence type="ECO:0000259" key="6">
    <source>
        <dbReference type="Pfam" id="PF00155"/>
    </source>
</evidence>
<dbReference type="SUPFAM" id="SSF53383">
    <property type="entry name" value="PLP-dependent transferases"/>
    <property type="match status" value="1"/>
</dbReference>
<evidence type="ECO:0000256" key="5">
    <source>
        <dbReference type="ARBA" id="ARBA00037974"/>
    </source>
</evidence>
<dbReference type="Pfam" id="PF00155">
    <property type="entry name" value="Aminotran_1_2"/>
    <property type="match status" value="1"/>
</dbReference>
<evidence type="ECO:0000256" key="4">
    <source>
        <dbReference type="ARBA" id="ARBA00023239"/>
    </source>
</evidence>
<dbReference type="Gene3D" id="3.40.640.10">
    <property type="entry name" value="Type I PLP-dependent aspartate aminotransferase-like (Major domain)"/>
    <property type="match status" value="1"/>
</dbReference>
<dbReference type="PANTHER" id="PTHR43525">
    <property type="entry name" value="PROTEIN MALY"/>
    <property type="match status" value="1"/>
</dbReference>
<feature type="domain" description="Aminotransferase class I/classII large" evidence="6">
    <location>
        <begin position="30"/>
        <end position="380"/>
    </location>
</feature>
<dbReference type="InterPro" id="IPR051798">
    <property type="entry name" value="Class-II_PLP-Dep_Aminotrans"/>
</dbReference>
<dbReference type="InterPro" id="IPR004839">
    <property type="entry name" value="Aminotransferase_I/II_large"/>
</dbReference>
<reference evidence="7" key="1">
    <citation type="submission" date="2019-08" db="EMBL/GenBank/DDBJ databases">
        <authorList>
            <person name="Kucharzyk K."/>
            <person name="Murdoch R.W."/>
            <person name="Higgins S."/>
            <person name="Loffler F."/>
        </authorList>
    </citation>
    <scope>NUCLEOTIDE SEQUENCE</scope>
</reference>
<dbReference type="AlphaFoldDB" id="A0A644X0B6"/>
<gene>
    <name evidence="7" type="primary">malY</name>
    <name evidence="7" type="ORF">SDC9_55564</name>
</gene>
<dbReference type="InterPro" id="IPR015424">
    <property type="entry name" value="PyrdxlP-dep_Trfase"/>
</dbReference>
<dbReference type="EMBL" id="VSSQ01001547">
    <property type="protein sequence ID" value="MPM09248.1"/>
    <property type="molecule type" value="Genomic_DNA"/>
</dbReference>
<dbReference type="PANTHER" id="PTHR43525:SF1">
    <property type="entry name" value="PROTEIN MALY"/>
    <property type="match status" value="1"/>
</dbReference>
<comment type="similarity">
    <text evidence="5">Belongs to the class-II pyridoxal-phosphate-dependent aminotransferase family. MalY/PatB cystathionine beta-lyase subfamily.</text>
</comment>
<dbReference type="EC" id="4.4.1.13" evidence="2"/>
<protein>
    <recommendedName>
        <fullName evidence="2">cysteine-S-conjugate beta-lyase</fullName>
        <ecNumber evidence="2">4.4.1.13</ecNumber>
    </recommendedName>
</protein>
<evidence type="ECO:0000256" key="3">
    <source>
        <dbReference type="ARBA" id="ARBA00022898"/>
    </source>
</evidence>
<dbReference type="Gene3D" id="3.90.1150.10">
    <property type="entry name" value="Aspartate Aminotransferase, domain 1"/>
    <property type="match status" value="1"/>
</dbReference>
<dbReference type="GO" id="GO:0047804">
    <property type="term" value="F:cysteine-S-conjugate beta-lyase activity"/>
    <property type="evidence" value="ECO:0007669"/>
    <property type="project" value="UniProtKB-EC"/>
</dbReference>
<dbReference type="InterPro" id="IPR015421">
    <property type="entry name" value="PyrdxlP-dep_Trfase_major"/>
</dbReference>
<evidence type="ECO:0000313" key="7">
    <source>
        <dbReference type="EMBL" id="MPM09248.1"/>
    </source>
</evidence>
<comment type="caution">
    <text evidence="7">The sequence shown here is derived from an EMBL/GenBank/DDBJ whole genome shotgun (WGS) entry which is preliminary data.</text>
</comment>
<dbReference type="CDD" id="cd00609">
    <property type="entry name" value="AAT_like"/>
    <property type="match status" value="1"/>
</dbReference>
<organism evidence="7">
    <name type="scientific">bioreactor metagenome</name>
    <dbReference type="NCBI Taxonomy" id="1076179"/>
    <lineage>
        <taxon>unclassified sequences</taxon>
        <taxon>metagenomes</taxon>
        <taxon>ecological metagenomes</taxon>
    </lineage>
</organism>
<evidence type="ECO:0000256" key="2">
    <source>
        <dbReference type="ARBA" id="ARBA00012224"/>
    </source>
</evidence>
<accession>A0A644X0B6</accession>